<dbReference type="PANTHER" id="PTHR21581">
    <property type="entry name" value="D-ALANYL-D-ALANINE CARBOXYPEPTIDASE"/>
    <property type="match status" value="1"/>
</dbReference>
<feature type="chain" id="PRO_5045576345" evidence="9">
    <location>
        <begin position="32"/>
        <end position="379"/>
    </location>
</feature>
<dbReference type="Gene3D" id="3.40.710.10">
    <property type="entry name" value="DD-peptidase/beta-lactamase superfamily"/>
    <property type="match status" value="1"/>
</dbReference>
<feature type="region of interest" description="Disordered" evidence="8">
    <location>
        <begin position="272"/>
        <end position="291"/>
    </location>
</feature>
<keyword evidence="12" id="KW-1185">Reference proteome</keyword>
<evidence type="ECO:0000256" key="6">
    <source>
        <dbReference type="ARBA" id="ARBA00023316"/>
    </source>
</evidence>
<dbReference type="SUPFAM" id="SSF56601">
    <property type="entry name" value="beta-lactamase/transpeptidase-like"/>
    <property type="match status" value="1"/>
</dbReference>
<dbReference type="InterPro" id="IPR001967">
    <property type="entry name" value="Peptidase_S11_N"/>
</dbReference>
<evidence type="ECO:0000313" key="12">
    <source>
        <dbReference type="Proteomes" id="UP001597373"/>
    </source>
</evidence>
<keyword evidence="4" id="KW-0133">Cell shape</keyword>
<reference evidence="12" key="1">
    <citation type="journal article" date="2019" name="Int. J. Syst. Evol. Microbiol.">
        <title>The Global Catalogue of Microorganisms (GCM) 10K type strain sequencing project: providing services to taxonomists for standard genome sequencing and annotation.</title>
        <authorList>
            <consortium name="The Broad Institute Genomics Platform"/>
            <consortium name="The Broad Institute Genome Sequencing Center for Infectious Disease"/>
            <person name="Wu L."/>
            <person name="Ma J."/>
        </authorList>
    </citation>
    <scope>NUCLEOTIDE SEQUENCE [LARGE SCALE GENOMIC DNA]</scope>
    <source>
        <strain evidence="12">KCTC 23707</strain>
    </source>
</reference>
<keyword evidence="2 9" id="KW-0732">Signal</keyword>
<evidence type="ECO:0000256" key="7">
    <source>
        <dbReference type="RuleBase" id="RU004016"/>
    </source>
</evidence>
<name>A0ABW5DFK3_9HYPH</name>
<comment type="similarity">
    <text evidence="1 7">Belongs to the peptidase S11 family.</text>
</comment>
<evidence type="ECO:0000259" key="10">
    <source>
        <dbReference type="Pfam" id="PF00768"/>
    </source>
</evidence>
<dbReference type="RefSeq" id="WP_345098880.1">
    <property type="nucleotide sequence ID" value="NZ_BAABGS010000020.1"/>
</dbReference>
<proteinExistence type="inferred from homology"/>
<evidence type="ECO:0000256" key="4">
    <source>
        <dbReference type="ARBA" id="ARBA00022960"/>
    </source>
</evidence>
<dbReference type="GO" id="GO:0004180">
    <property type="term" value="F:carboxypeptidase activity"/>
    <property type="evidence" value="ECO:0007669"/>
    <property type="project" value="UniProtKB-KW"/>
</dbReference>
<keyword evidence="3 11" id="KW-0378">Hydrolase</keyword>
<keyword evidence="6" id="KW-0961">Cell wall biogenesis/degradation</keyword>
<evidence type="ECO:0000256" key="8">
    <source>
        <dbReference type="SAM" id="MobiDB-lite"/>
    </source>
</evidence>
<sequence>MKFLDLKRPARAKLFLAGALLIALSAGSAKAGPYLLMDVASGQVIAQENAFQRWYPASLTKLMTAYVAFRMIQNGDATMQTPITISAAAAKLPPAKMGYPAGSQLTLEDALKIIMVKSANDVARSIAESLAGSEEGFAAWMNAEAGRLGMRDTHFVNAHGLHSPEQFTTARDLAILVRAIRTEFPQYTGLFSIEGILSGKAKMPNGNPLIGRFPGTDGMKTGYICASGFNLISTATRNGRTLAAIVLGAESQTERADKAAALLTQGFRKGGGGTPITNLRPSGTVSGPVDMSKQICTPEAIAKRNEKRDKQGRLIFNSPYLAQTPREPRLVQVGLIYSPSAGKTKTANAAKGVDIGRVVNVPRPRPRPDYAPMAYGQGG</sequence>
<keyword evidence="11" id="KW-0121">Carboxypeptidase</keyword>
<gene>
    <name evidence="11" type="ORF">ACFSMZ_08035</name>
</gene>
<evidence type="ECO:0000256" key="1">
    <source>
        <dbReference type="ARBA" id="ARBA00007164"/>
    </source>
</evidence>
<comment type="caution">
    <text evidence="11">The sequence shown here is derived from an EMBL/GenBank/DDBJ whole genome shotgun (WGS) entry which is preliminary data.</text>
</comment>
<accession>A0ABW5DFK3</accession>
<feature type="domain" description="Peptidase S11 D-alanyl-D-alanine carboxypeptidase A N-terminal" evidence="10">
    <location>
        <begin position="28"/>
        <end position="250"/>
    </location>
</feature>
<dbReference type="Proteomes" id="UP001597373">
    <property type="component" value="Unassembled WGS sequence"/>
</dbReference>
<evidence type="ECO:0000256" key="9">
    <source>
        <dbReference type="SAM" id="SignalP"/>
    </source>
</evidence>
<dbReference type="EC" id="3.4.-.-" evidence="11"/>
<feature type="signal peptide" evidence="9">
    <location>
        <begin position="1"/>
        <end position="31"/>
    </location>
</feature>
<evidence type="ECO:0000256" key="5">
    <source>
        <dbReference type="ARBA" id="ARBA00022984"/>
    </source>
</evidence>
<dbReference type="InterPro" id="IPR018044">
    <property type="entry name" value="Peptidase_S11"/>
</dbReference>
<keyword evidence="5" id="KW-0573">Peptidoglycan synthesis</keyword>
<dbReference type="Pfam" id="PF00768">
    <property type="entry name" value="Peptidase_S11"/>
    <property type="match status" value="1"/>
</dbReference>
<dbReference type="PRINTS" id="PR00725">
    <property type="entry name" value="DADACBPTASE1"/>
</dbReference>
<dbReference type="PANTHER" id="PTHR21581:SF6">
    <property type="entry name" value="TRAFFICKING PROTEIN PARTICLE COMPLEX SUBUNIT 12"/>
    <property type="match status" value="1"/>
</dbReference>
<protein>
    <submittedName>
        <fullName evidence="11">D-alanyl-D-alanine carboxypeptidase family protein</fullName>
        <ecNumber evidence="11">3.4.-.-</ecNumber>
    </submittedName>
</protein>
<feature type="compositionally biased region" description="Polar residues" evidence="8">
    <location>
        <begin position="275"/>
        <end position="285"/>
    </location>
</feature>
<organism evidence="11 12">
    <name type="scientific">Chelativorans composti</name>
    <dbReference type="NCBI Taxonomy" id="768533"/>
    <lineage>
        <taxon>Bacteria</taxon>
        <taxon>Pseudomonadati</taxon>
        <taxon>Pseudomonadota</taxon>
        <taxon>Alphaproteobacteria</taxon>
        <taxon>Hyphomicrobiales</taxon>
        <taxon>Phyllobacteriaceae</taxon>
        <taxon>Chelativorans</taxon>
    </lineage>
</organism>
<dbReference type="InterPro" id="IPR012338">
    <property type="entry name" value="Beta-lactam/transpept-like"/>
</dbReference>
<evidence type="ECO:0000256" key="2">
    <source>
        <dbReference type="ARBA" id="ARBA00022729"/>
    </source>
</evidence>
<evidence type="ECO:0000256" key="3">
    <source>
        <dbReference type="ARBA" id="ARBA00022801"/>
    </source>
</evidence>
<keyword evidence="11" id="KW-0645">Protease</keyword>
<evidence type="ECO:0000313" key="11">
    <source>
        <dbReference type="EMBL" id="MFD2259714.1"/>
    </source>
</evidence>
<dbReference type="EMBL" id="JBHUIR010000021">
    <property type="protein sequence ID" value="MFD2259714.1"/>
    <property type="molecule type" value="Genomic_DNA"/>
</dbReference>